<evidence type="ECO:0000256" key="6">
    <source>
        <dbReference type="ARBA" id="ARBA00022679"/>
    </source>
</evidence>
<dbReference type="PANTHER" id="PTHR45825">
    <property type="entry name" value="GRANULE-BOUND STARCH SYNTHASE 1, CHLOROPLASTIC/AMYLOPLASTIC"/>
    <property type="match status" value="1"/>
</dbReference>
<dbReference type="InterPro" id="IPR013534">
    <property type="entry name" value="Starch_synth_cat_dom"/>
</dbReference>
<feature type="domain" description="Starch synthase catalytic" evidence="10">
    <location>
        <begin position="16"/>
        <end position="255"/>
    </location>
</feature>
<evidence type="ECO:0000256" key="2">
    <source>
        <dbReference type="ARBA" id="ARBA00002764"/>
    </source>
</evidence>
<dbReference type="Pfam" id="PF08323">
    <property type="entry name" value="Glyco_transf_5"/>
    <property type="match status" value="1"/>
</dbReference>
<keyword evidence="7 8" id="KW-0320">Glycogen biosynthesis</keyword>
<feature type="binding site" evidence="8">
    <location>
        <position position="29"/>
    </location>
    <ligand>
        <name>ADP-alpha-D-glucose</name>
        <dbReference type="ChEBI" id="CHEBI:57498"/>
    </ligand>
</feature>
<evidence type="ECO:0000256" key="4">
    <source>
        <dbReference type="ARBA" id="ARBA00010281"/>
    </source>
</evidence>
<gene>
    <name evidence="8 11" type="primary">glgA</name>
    <name evidence="11" type="ORF">SDENCHOL_10946</name>
</gene>
<comment type="similarity">
    <text evidence="4 8">Belongs to the glycosyltransferase 1 family. Bacterial/plant glycogen synthase subfamily.</text>
</comment>
<keyword evidence="5 8" id="KW-0328">Glycosyltransferase</keyword>
<evidence type="ECO:0000256" key="3">
    <source>
        <dbReference type="ARBA" id="ARBA00004964"/>
    </source>
</evidence>
<dbReference type="UniPathway" id="UPA00164"/>
<evidence type="ECO:0000313" key="12">
    <source>
        <dbReference type="Proteomes" id="UP000242886"/>
    </source>
</evidence>
<evidence type="ECO:0000256" key="5">
    <source>
        <dbReference type="ARBA" id="ARBA00022676"/>
    </source>
</evidence>
<dbReference type="EC" id="2.4.1.21" evidence="8"/>
<sequence>MARAKATKASSDDALRVLFATSELAPWVKTGGLGDVAAALPPALRAAGLDVRLLVPAYPSLRRAFTGASVIAELPSLGGELPAARLFAADTPTGVPLLLLDCPSLYDRPGNPYLNGDGHDWPDNALRFGLLSRVAALLGSADCPLAWQPQVIHCNDWQTALAASHLHYDDRPRAATLLTIHNLAFQGIFGAHLLGALGLPSRAWAMEGVEYHGYLSFLKGGLQHADWINTVSPCYAREIQTQTPEAGMGLDGLLRWRSARLSGILNGIDTACWNPAGDPHLATPYAMDALDGKADNKRALQQRQGLAERSDLPLLGVVSRLTEQKGLDLLPPLAAAIAALPAQLVVLGSGEHRLEAAFRAMAERHPGQFAVSIDYDEALAHQIEAGADIFLMPSRFEPCGLNQMYSLRYGTPPVVRRTGGLADTVIDCNPATLADGSANGFVFEHATAEALFAALQHAVATWQRPADWQRLQRNGMARDWSWNDPAQRYTEIYFRLCGVAQPLPAQKPGRSPARRREKTAK</sequence>
<dbReference type="NCBIfam" id="NF001899">
    <property type="entry name" value="PRK00654.1-2"/>
    <property type="match status" value="1"/>
</dbReference>
<comment type="catalytic activity">
    <reaction evidence="1 8">
        <text>[(1-&gt;4)-alpha-D-glucosyl](n) + ADP-alpha-D-glucose = [(1-&gt;4)-alpha-D-glucosyl](n+1) + ADP + H(+)</text>
        <dbReference type="Rhea" id="RHEA:18189"/>
        <dbReference type="Rhea" id="RHEA-COMP:9584"/>
        <dbReference type="Rhea" id="RHEA-COMP:9587"/>
        <dbReference type="ChEBI" id="CHEBI:15378"/>
        <dbReference type="ChEBI" id="CHEBI:15444"/>
        <dbReference type="ChEBI" id="CHEBI:57498"/>
        <dbReference type="ChEBI" id="CHEBI:456216"/>
        <dbReference type="EC" id="2.4.1.21"/>
    </reaction>
</comment>
<dbReference type="HAMAP" id="MF_00484">
    <property type="entry name" value="Glycogen_synth"/>
    <property type="match status" value="1"/>
</dbReference>
<dbReference type="InterPro" id="IPR011835">
    <property type="entry name" value="GS/SS"/>
</dbReference>
<dbReference type="NCBIfam" id="TIGR02095">
    <property type="entry name" value="glgA"/>
    <property type="match status" value="1"/>
</dbReference>
<dbReference type="Pfam" id="PF00534">
    <property type="entry name" value="Glycos_transf_1"/>
    <property type="match status" value="1"/>
</dbReference>
<dbReference type="EMBL" id="LT837803">
    <property type="protein sequence ID" value="SMB23886.1"/>
    <property type="molecule type" value="Genomic_DNA"/>
</dbReference>
<reference evidence="11" key="1">
    <citation type="submission" date="2017-03" db="EMBL/GenBank/DDBJ databases">
        <authorList>
            <consortium name="AG Boll"/>
        </authorList>
    </citation>
    <scope>NUCLEOTIDE SEQUENCE [LARGE SCALE GENOMIC DNA]</scope>
    <source>
        <strain evidence="11">Chol</strain>
    </source>
</reference>
<evidence type="ECO:0000256" key="8">
    <source>
        <dbReference type="HAMAP-Rule" id="MF_00484"/>
    </source>
</evidence>
<comment type="pathway">
    <text evidence="3 8">Glycan biosynthesis; glycogen biosynthesis.</text>
</comment>
<dbReference type="RefSeq" id="WP_154716186.1">
    <property type="nucleotide sequence ID" value="NZ_LT837803.1"/>
</dbReference>
<evidence type="ECO:0000256" key="7">
    <source>
        <dbReference type="ARBA" id="ARBA00023056"/>
    </source>
</evidence>
<dbReference type="Proteomes" id="UP000242886">
    <property type="component" value="Chromosome SDENCHOL"/>
</dbReference>
<keyword evidence="6 8" id="KW-0808">Transferase</keyword>
<dbReference type="GO" id="GO:0009011">
    <property type="term" value="F:alpha-1,4-glucan glucosyltransferase (ADP-glucose donor) activity"/>
    <property type="evidence" value="ECO:0007669"/>
    <property type="project" value="UniProtKB-UniRule"/>
</dbReference>
<comment type="function">
    <text evidence="2 8">Synthesizes alpha-1,4-glucan chains using ADP-glucose.</text>
</comment>
<proteinExistence type="inferred from homology"/>
<protein>
    <recommendedName>
        <fullName evidence="8">Glycogen synthase</fullName>
        <ecNumber evidence="8">2.4.1.21</ecNumber>
    </recommendedName>
    <alternativeName>
        <fullName evidence="8">Starch [bacterial glycogen] synthase</fullName>
    </alternativeName>
</protein>
<dbReference type="GO" id="GO:0004373">
    <property type="term" value="F:alpha-1,4-glucan glucosyltransferase (UDP-glucose donor) activity"/>
    <property type="evidence" value="ECO:0007669"/>
    <property type="project" value="InterPro"/>
</dbReference>
<organism evidence="11 12">
    <name type="scientific">Sterolibacterium denitrificans</name>
    <dbReference type="NCBI Taxonomy" id="157592"/>
    <lineage>
        <taxon>Bacteria</taxon>
        <taxon>Pseudomonadati</taxon>
        <taxon>Pseudomonadota</taxon>
        <taxon>Betaproteobacteria</taxon>
        <taxon>Nitrosomonadales</taxon>
        <taxon>Sterolibacteriaceae</taxon>
        <taxon>Sterolibacterium</taxon>
    </lineage>
</organism>
<evidence type="ECO:0000256" key="1">
    <source>
        <dbReference type="ARBA" id="ARBA00001478"/>
    </source>
</evidence>
<dbReference type="CDD" id="cd03791">
    <property type="entry name" value="GT5_Glycogen_synthase_DULL1-like"/>
    <property type="match status" value="1"/>
</dbReference>
<dbReference type="Gene3D" id="3.40.50.2000">
    <property type="entry name" value="Glycogen Phosphorylase B"/>
    <property type="match status" value="2"/>
</dbReference>
<dbReference type="InterPro" id="IPR001296">
    <property type="entry name" value="Glyco_trans_1"/>
</dbReference>
<evidence type="ECO:0000259" key="9">
    <source>
        <dbReference type="Pfam" id="PF00534"/>
    </source>
</evidence>
<dbReference type="AlphaFoldDB" id="A0A7Z7HPZ3"/>
<evidence type="ECO:0000313" key="11">
    <source>
        <dbReference type="EMBL" id="SMB23886.1"/>
    </source>
</evidence>
<dbReference type="PANTHER" id="PTHR45825:SF11">
    <property type="entry name" value="ALPHA AMYLASE DOMAIN-CONTAINING PROTEIN"/>
    <property type="match status" value="1"/>
</dbReference>
<keyword evidence="12" id="KW-1185">Reference proteome</keyword>
<dbReference type="SUPFAM" id="SSF53756">
    <property type="entry name" value="UDP-Glycosyltransferase/glycogen phosphorylase"/>
    <property type="match status" value="1"/>
</dbReference>
<name>A0A7Z7HPZ3_9PROT</name>
<evidence type="ECO:0000259" key="10">
    <source>
        <dbReference type="Pfam" id="PF08323"/>
    </source>
</evidence>
<dbReference type="GO" id="GO:0005978">
    <property type="term" value="P:glycogen biosynthetic process"/>
    <property type="evidence" value="ECO:0007669"/>
    <property type="project" value="UniProtKB-UniRule"/>
</dbReference>
<feature type="domain" description="Glycosyl transferase family 1" evidence="9">
    <location>
        <begin position="302"/>
        <end position="469"/>
    </location>
</feature>
<dbReference type="GO" id="GO:0005829">
    <property type="term" value="C:cytosol"/>
    <property type="evidence" value="ECO:0007669"/>
    <property type="project" value="TreeGrafter"/>
</dbReference>
<accession>A0A7Z7HPZ3</accession>